<evidence type="ECO:0000313" key="2">
    <source>
        <dbReference type="EMBL" id="OGG24415.1"/>
    </source>
</evidence>
<name>A0A1F6AI82_9BACT</name>
<sequence>MKNFFVRGLNLSLILKKRFNEKSYAHCFVSDTLVDINFLSGQTYVFPLFIDGELQLALDFESNGRKPNFSNNFQDVIKITYKEIPNPQDIFAYIYAVLNCNIYRKKYITSLVNDFPRIPFTSNYQLFKSVSKLGNELISLHLLNNDCLNNPVAKFFGKDSELVKSKAIYKDGKLFVNETQYFEKVEKEIWEFHVGGYQVLDKWFKDRIGKHLDDDDIRHVCKVITAISKTLDVQNEIDKLYIELENSLIKTPQKANEV</sequence>
<comment type="caution">
    <text evidence="2">The sequence shown here is derived from an EMBL/GenBank/DDBJ whole genome shotgun (WGS) entry which is preliminary data.</text>
</comment>
<dbReference type="EMBL" id="MFJV01000001">
    <property type="protein sequence ID" value="OGG24415.1"/>
    <property type="molecule type" value="Genomic_DNA"/>
</dbReference>
<evidence type="ECO:0000259" key="1">
    <source>
        <dbReference type="Pfam" id="PF18135"/>
    </source>
</evidence>
<dbReference type="Pfam" id="PF18135">
    <property type="entry name" value="Type_ISP_C"/>
    <property type="match status" value="1"/>
</dbReference>
<reference evidence="2 3" key="1">
    <citation type="journal article" date="2016" name="Nat. Commun.">
        <title>Thousands of microbial genomes shed light on interconnected biogeochemical processes in an aquifer system.</title>
        <authorList>
            <person name="Anantharaman K."/>
            <person name="Brown C.T."/>
            <person name="Hug L.A."/>
            <person name="Sharon I."/>
            <person name="Castelle C.J."/>
            <person name="Probst A.J."/>
            <person name="Thomas B.C."/>
            <person name="Singh A."/>
            <person name="Wilkins M.J."/>
            <person name="Karaoz U."/>
            <person name="Brodie E.L."/>
            <person name="Williams K.H."/>
            <person name="Hubbard S.S."/>
            <person name="Banfield J.F."/>
        </authorList>
    </citation>
    <scope>NUCLEOTIDE SEQUENCE [LARGE SCALE GENOMIC DNA]</scope>
</reference>
<dbReference type="InterPro" id="IPR041635">
    <property type="entry name" value="Type_ISP_LLaBIII_C"/>
</dbReference>
<dbReference type="STRING" id="1798392.A3A79_04495"/>
<dbReference type="AlphaFoldDB" id="A0A1F6AI82"/>
<evidence type="ECO:0000313" key="3">
    <source>
        <dbReference type="Proteomes" id="UP000178759"/>
    </source>
</evidence>
<protein>
    <recommendedName>
        <fullName evidence="1">Type ISP restriction-modification enzyme LLaBIII C-terminal specificity domain-containing protein</fullName>
    </recommendedName>
</protein>
<feature type="domain" description="Type ISP restriction-modification enzyme LLaBIII C-terminal specificity" evidence="1">
    <location>
        <begin position="8"/>
        <end position="225"/>
    </location>
</feature>
<proteinExistence type="predicted"/>
<dbReference type="Proteomes" id="UP000178759">
    <property type="component" value="Unassembled WGS sequence"/>
</dbReference>
<accession>A0A1F6AI82</accession>
<gene>
    <name evidence="2" type="ORF">A3A79_04495</name>
</gene>
<organism evidence="2 3">
    <name type="scientific">Candidatus Gottesmanbacteria bacterium RIFCSPLOWO2_01_FULL_43_11b</name>
    <dbReference type="NCBI Taxonomy" id="1798392"/>
    <lineage>
        <taxon>Bacteria</taxon>
        <taxon>Candidatus Gottesmaniibacteriota</taxon>
    </lineage>
</organism>